<evidence type="ECO:0000259" key="1">
    <source>
        <dbReference type="Pfam" id="PF13456"/>
    </source>
</evidence>
<dbReference type="Proteomes" id="UP001280121">
    <property type="component" value="Unassembled WGS sequence"/>
</dbReference>
<dbReference type="PANTHER" id="PTHR47723">
    <property type="entry name" value="OS05G0353850 PROTEIN"/>
    <property type="match status" value="1"/>
</dbReference>
<sequence>MIFRGISANLGKTFDIIKFRVALWFKNYGVGAETDLSLLMLGLKERCVDFGKAKKSKIKVMASLSGSQLYFHVNGSSRGKPGDAGIGSVLRDHGNKIFCLFSFSVVWLDCVTAEVLAIHRGCQLIVDNQLLNGSCIEILSDSKTAVFWCNDEDIRNSSLVIFVYDIRQLLLSLSGLSIKFVSRDANSFADCLAKNGSSGVGDRLEWSDFG</sequence>
<protein>
    <recommendedName>
        <fullName evidence="1">RNase H type-1 domain-containing protein</fullName>
    </recommendedName>
</protein>
<dbReference type="SUPFAM" id="SSF53098">
    <property type="entry name" value="Ribonuclease H-like"/>
    <property type="match status" value="1"/>
</dbReference>
<reference evidence="2" key="1">
    <citation type="journal article" date="2023" name="Plant J.">
        <title>Genome sequences and population genomics provide insights into the demographic history, inbreeding, and mutation load of two 'living fossil' tree species of Dipteronia.</title>
        <authorList>
            <person name="Feng Y."/>
            <person name="Comes H.P."/>
            <person name="Chen J."/>
            <person name="Zhu S."/>
            <person name="Lu R."/>
            <person name="Zhang X."/>
            <person name="Li P."/>
            <person name="Qiu J."/>
            <person name="Olsen K.M."/>
            <person name="Qiu Y."/>
        </authorList>
    </citation>
    <scope>NUCLEOTIDE SEQUENCE</scope>
    <source>
        <strain evidence="2">KIB01</strain>
    </source>
</reference>
<dbReference type="AlphaFoldDB" id="A0AAD9TDU9"/>
<dbReference type="EMBL" id="JANJYI010000009">
    <property type="protein sequence ID" value="KAK2633910.1"/>
    <property type="molecule type" value="Genomic_DNA"/>
</dbReference>
<gene>
    <name evidence="2" type="ORF">Ddye_028702</name>
</gene>
<dbReference type="PANTHER" id="PTHR47723:SF22">
    <property type="entry name" value="RNASE H TYPE-1 DOMAIN-CONTAINING PROTEIN"/>
    <property type="match status" value="1"/>
</dbReference>
<evidence type="ECO:0000313" key="3">
    <source>
        <dbReference type="Proteomes" id="UP001280121"/>
    </source>
</evidence>
<keyword evidence="3" id="KW-1185">Reference proteome</keyword>
<dbReference type="InterPro" id="IPR044730">
    <property type="entry name" value="RNase_H-like_dom_plant"/>
</dbReference>
<dbReference type="InterPro" id="IPR002156">
    <property type="entry name" value="RNaseH_domain"/>
</dbReference>
<proteinExistence type="predicted"/>
<dbReference type="GO" id="GO:0004523">
    <property type="term" value="F:RNA-DNA hybrid ribonuclease activity"/>
    <property type="evidence" value="ECO:0007669"/>
    <property type="project" value="InterPro"/>
</dbReference>
<dbReference type="InterPro" id="IPR036397">
    <property type="entry name" value="RNaseH_sf"/>
</dbReference>
<dbReference type="Gene3D" id="3.30.420.10">
    <property type="entry name" value="Ribonuclease H-like superfamily/Ribonuclease H"/>
    <property type="match status" value="1"/>
</dbReference>
<evidence type="ECO:0000313" key="2">
    <source>
        <dbReference type="EMBL" id="KAK2633910.1"/>
    </source>
</evidence>
<dbReference type="InterPro" id="IPR053151">
    <property type="entry name" value="RNase_H-like"/>
</dbReference>
<feature type="domain" description="RNase H type-1" evidence="1">
    <location>
        <begin position="73"/>
        <end position="195"/>
    </location>
</feature>
<dbReference type="InterPro" id="IPR012337">
    <property type="entry name" value="RNaseH-like_sf"/>
</dbReference>
<dbReference type="GO" id="GO:0003676">
    <property type="term" value="F:nucleic acid binding"/>
    <property type="evidence" value="ECO:0007669"/>
    <property type="project" value="InterPro"/>
</dbReference>
<dbReference type="CDD" id="cd06222">
    <property type="entry name" value="RNase_H_like"/>
    <property type="match status" value="1"/>
</dbReference>
<dbReference type="Pfam" id="PF13456">
    <property type="entry name" value="RVT_3"/>
    <property type="match status" value="1"/>
</dbReference>
<comment type="caution">
    <text evidence="2">The sequence shown here is derived from an EMBL/GenBank/DDBJ whole genome shotgun (WGS) entry which is preliminary data.</text>
</comment>
<organism evidence="2 3">
    <name type="scientific">Dipteronia dyeriana</name>
    <dbReference type="NCBI Taxonomy" id="168575"/>
    <lineage>
        <taxon>Eukaryota</taxon>
        <taxon>Viridiplantae</taxon>
        <taxon>Streptophyta</taxon>
        <taxon>Embryophyta</taxon>
        <taxon>Tracheophyta</taxon>
        <taxon>Spermatophyta</taxon>
        <taxon>Magnoliopsida</taxon>
        <taxon>eudicotyledons</taxon>
        <taxon>Gunneridae</taxon>
        <taxon>Pentapetalae</taxon>
        <taxon>rosids</taxon>
        <taxon>malvids</taxon>
        <taxon>Sapindales</taxon>
        <taxon>Sapindaceae</taxon>
        <taxon>Hippocastanoideae</taxon>
        <taxon>Acereae</taxon>
        <taxon>Dipteronia</taxon>
    </lineage>
</organism>
<name>A0AAD9TDU9_9ROSI</name>
<accession>A0AAD9TDU9</accession>